<dbReference type="GO" id="GO:0016020">
    <property type="term" value="C:membrane"/>
    <property type="evidence" value="ECO:0007669"/>
    <property type="project" value="InterPro"/>
</dbReference>
<dbReference type="GO" id="GO:0044165">
    <property type="term" value="C:host cell endoplasmic reticulum"/>
    <property type="evidence" value="ECO:0007669"/>
    <property type="project" value="UniProtKB-SubCell"/>
</dbReference>
<evidence type="ECO:0000256" key="7">
    <source>
        <dbReference type="ARBA" id="ARBA00023136"/>
    </source>
</evidence>
<evidence type="ECO:0000256" key="3">
    <source>
        <dbReference type="ARBA" id="ARBA00022518"/>
    </source>
</evidence>
<sequence length="91" mass="10452">MVTVLLIFLCLPVIFSSSTFAAVNDLDPECLAPFAVYLIFTFVTATCVCSIITLLITSLQFFDYYYVRIVYRRHHPRYQNPQIAALLQLQP</sequence>
<evidence type="ECO:0000313" key="10">
    <source>
        <dbReference type="EMBL" id="AZI15439.1"/>
    </source>
</evidence>
<evidence type="ECO:0000256" key="4">
    <source>
        <dbReference type="ARBA" id="ARBA00022692"/>
    </source>
</evidence>
<keyword evidence="8" id="KW-1038">Host endoplasmic reticulum</keyword>
<evidence type="ECO:0000256" key="6">
    <source>
        <dbReference type="ARBA" id="ARBA00022989"/>
    </source>
</evidence>
<accession>A0A3G8W3Q1</accession>
<comment type="subcellular location">
    <subcellularLocation>
        <location evidence="2">Host endoplasmic reticulum</location>
    </subcellularLocation>
    <subcellularLocation>
        <location evidence="1">Host membrane</location>
        <topology evidence="1">Single-pass type I membrane protein</topology>
    </subcellularLocation>
</comment>
<dbReference type="EMBL" id="KX868289">
    <property type="protein sequence ID" value="AZI15439.1"/>
    <property type="molecule type" value="Genomic_DNA"/>
</dbReference>
<organism evidence="10">
    <name type="scientific">Human adenovirus A serotype 12</name>
    <name type="common">HAdV-12</name>
    <name type="synonym">Human adenovirus 12</name>
    <dbReference type="NCBI Taxonomy" id="28282"/>
    <lineage>
        <taxon>Viruses</taxon>
        <taxon>Varidnaviria</taxon>
        <taxon>Bamfordvirae</taxon>
        <taxon>Preplasmiviricota</taxon>
        <taxon>Polisuviricotina</taxon>
        <taxon>Pharingeaviricetes</taxon>
        <taxon>Rowavirales</taxon>
        <taxon>Adenoviridae</taxon>
        <taxon>Mastadenovirus</taxon>
        <taxon>Mastadenovirus adami</taxon>
        <taxon>Human mastadenovirus A</taxon>
    </lineage>
</organism>
<feature type="transmembrane region" description="Helical" evidence="9">
    <location>
        <begin position="37"/>
        <end position="67"/>
    </location>
</feature>
<dbReference type="InterPro" id="IPR005041">
    <property type="entry name" value="Adeno_E3B"/>
</dbReference>
<keyword evidence="4 9" id="KW-0812">Transmembrane</keyword>
<keyword evidence="6 9" id="KW-1133">Transmembrane helix</keyword>
<dbReference type="Pfam" id="PF03376">
    <property type="entry name" value="Adeno_E3B"/>
    <property type="match status" value="1"/>
</dbReference>
<organismHost>
    <name type="scientific">Homo sapiens</name>
    <name type="common">Human</name>
    <dbReference type="NCBI Taxonomy" id="9606"/>
</organismHost>
<evidence type="ECO:0000256" key="9">
    <source>
        <dbReference type="SAM" id="Phobius"/>
    </source>
</evidence>
<keyword evidence="5" id="KW-1043">Host membrane</keyword>
<proteinExistence type="predicted"/>
<protein>
    <submittedName>
        <fullName evidence="10">Membrane protein E3 RID-alpha</fullName>
    </submittedName>
</protein>
<name>A0A3G8W3Q1_ADE12</name>
<keyword evidence="3" id="KW-0244">Early protein</keyword>
<evidence type="ECO:0000256" key="8">
    <source>
        <dbReference type="ARBA" id="ARBA00023184"/>
    </source>
</evidence>
<evidence type="ECO:0000256" key="5">
    <source>
        <dbReference type="ARBA" id="ARBA00022870"/>
    </source>
</evidence>
<evidence type="ECO:0000256" key="1">
    <source>
        <dbReference type="ARBA" id="ARBA00004313"/>
    </source>
</evidence>
<evidence type="ECO:0000256" key="2">
    <source>
        <dbReference type="ARBA" id="ARBA00004354"/>
    </source>
</evidence>
<dbReference type="GO" id="GO:0033644">
    <property type="term" value="C:host cell membrane"/>
    <property type="evidence" value="ECO:0007669"/>
    <property type="project" value="UniProtKB-SubCell"/>
</dbReference>
<reference evidence="10" key="1">
    <citation type="submission" date="2016-09" db="EMBL/GenBank/DDBJ databases">
        <title>A new generic human adenovirus multigene typing system reveals a high ratio of recombinant strains and possible new types in a collection of Swedish isolates.</title>
        <authorList>
            <person name="Kajan G.L."/>
            <person name="Lipiec A."/>
            <person name="Bartha D."/>
            <person name="Allard A."/>
            <person name="Arnberg N."/>
        </authorList>
    </citation>
    <scope>NUCLEOTIDE SEQUENCE [LARGE SCALE GENOMIC DNA]</scope>
    <source>
        <strain evidence="10">GyK010</strain>
    </source>
</reference>
<keyword evidence="7 9" id="KW-0472">Membrane</keyword>
<dbReference type="Proteomes" id="UP000319239">
    <property type="component" value="Segment"/>
</dbReference>